<dbReference type="AlphaFoldDB" id="A0A517M845"/>
<keyword evidence="2" id="KW-1185">Reference proteome</keyword>
<gene>
    <name evidence="1" type="ORF">EC9_52480</name>
</gene>
<dbReference type="Proteomes" id="UP000319557">
    <property type="component" value="Chromosome"/>
</dbReference>
<accession>A0A517M845</accession>
<sequence>MSSRFLGIDSRAILALLVVVLANCLTGCGGESDLLAEAKNKATAAVTDIADAAKDVAQQTATDLTGAKPTATVTIDQVYEELGCRILFQTLADGRGGILQVMNYHNEEEAEGKITYLIHAPVYEATFDELAGRQISGRFFFQAGDQVWYSPDAQPVQLTIEKGILQQTLTLDGTLTLANENRTIAVTGTFTGPLE</sequence>
<dbReference type="KEGG" id="ruv:EC9_52480"/>
<dbReference type="EMBL" id="CP036261">
    <property type="protein sequence ID" value="QDS91029.1"/>
    <property type="molecule type" value="Genomic_DNA"/>
</dbReference>
<protein>
    <submittedName>
        <fullName evidence="1">Uncharacterized protein</fullName>
    </submittedName>
</protein>
<name>A0A517M845_9BACT</name>
<organism evidence="1 2">
    <name type="scientific">Rosistilla ulvae</name>
    <dbReference type="NCBI Taxonomy" id="1930277"/>
    <lineage>
        <taxon>Bacteria</taxon>
        <taxon>Pseudomonadati</taxon>
        <taxon>Planctomycetota</taxon>
        <taxon>Planctomycetia</taxon>
        <taxon>Pirellulales</taxon>
        <taxon>Pirellulaceae</taxon>
        <taxon>Rosistilla</taxon>
    </lineage>
</organism>
<reference evidence="1 2" key="1">
    <citation type="submission" date="2019-02" db="EMBL/GenBank/DDBJ databases">
        <title>Deep-cultivation of Planctomycetes and their phenomic and genomic characterization uncovers novel biology.</title>
        <authorList>
            <person name="Wiegand S."/>
            <person name="Jogler M."/>
            <person name="Boedeker C."/>
            <person name="Pinto D."/>
            <person name="Vollmers J."/>
            <person name="Rivas-Marin E."/>
            <person name="Kohn T."/>
            <person name="Peeters S.H."/>
            <person name="Heuer A."/>
            <person name="Rast P."/>
            <person name="Oberbeckmann S."/>
            <person name="Bunk B."/>
            <person name="Jeske O."/>
            <person name="Meyerdierks A."/>
            <person name="Storesund J.E."/>
            <person name="Kallscheuer N."/>
            <person name="Luecker S."/>
            <person name="Lage O.M."/>
            <person name="Pohl T."/>
            <person name="Merkel B.J."/>
            <person name="Hornburger P."/>
            <person name="Mueller R.-W."/>
            <person name="Bruemmer F."/>
            <person name="Labrenz M."/>
            <person name="Spormann A.M."/>
            <person name="Op den Camp H."/>
            <person name="Overmann J."/>
            <person name="Amann R."/>
            <person name="Jetten M.S.M."/>
            <person name="Mascher T."/>
            <person name="Medema M.H."/>
            <person name="Devos D.P."/>
            <person name="Kaster A.-K."/>
            <person name="Ovreas L."/>
            <person name="Rohde M."/>
            <person name="Galperin M.Y."/>
            <person name="Jogler C."/>
        </authorList>
    </citation>
    <scope>NUCLEOTIDE SEQUENCE [LARGE SCALE GENOMIC DNA]</scope>
    <source>
        <strain evidence="1 2">EC9</strain>
    </source>
</reference>
<dbReference type="OrthoDB" id="9847842at2"/>
<evidence type="ECO:0000313" key="2">
    <source>
        <dbReference type="Proteomes" id="UP000319557"/>
    </source>
</evidence>
<dbReference type="RefSeq" id="WP_145348731.1">
    <property type="nucleotide sequence ID" value="NZ_CP036261.1"/>
</dbReference>
<evidence type="ECO:0000313" key="1">
    <source>
        <dbReference type="EMBL" id="QDS91029.1"/>
    </source>
</evidence>
<proteinExistence type="predicted"/>